<dbReference type="GO" id="GO:0022857">
    <property type="term" value="F:transmembrane transporter activity"/>
    <property type="evidence" value="ECO:0007669"/>
    <property type="project" value="InterPro"/>
</dbReference>
<feature type="transmembrane region" description="Helical" evidence="1">
    <location>
        <begin position="429"/>
        <end position="447"/>
    </location>
</feature>
<name>A0A6G0WLV1_9STRA</name>
<keyword evidence="1" id="KW-1133">Transmembrane helix</keyword>
<feature type="transmembrane region" description="Helical" evidence="1">
    <location>
        <begin position="360"/>
        <end position="384"/>
    </location>
</feature>
<dbReference type="VEuPathDB" id="FungiDB:AeMF1_017253"/>
<dbReference type="PANTHER" id="PTHR11360">
    <property type="entry name" value="MONOCARBOXYLATE TRANSPORTER"/>
    <property type="match status" value="1"/>
</dbReference>
<sequence length="547" mass="59178">MAKLMDCLMRHWTSHPPVKSPEQIEAEKHLLCVPWFNNRYLTSTAIRFNRWILFGAAFVSQFCCGSLYAWSIYNGPIDAYIYGSPTAGKAVYAFYLACVLLGSAATLVGPWLERHGPKSGLLLGTTCFFVGYVIATISLACKSIVGVYIGYGVVSGFGIGVNYITPASALMKWFPDMRGTAAGFAVGGFGASSLLWSKVYLPAIDAMGLPGSFIFLGSIMSMVMYCCAIVMRTPPPGFTIGGMNMHGVMEEVEEDVAVAIQADQDKAQEQPLVAGFEPLEEGQGPAATAAAAADEADFKLHQEWLKKIQTSSMLESLFSIDFLCIHVALLGNILFGLVVISRLSSMATGVFEQTSAQASTIVSINGAFTCTGQIVVPMISDLLIRSFRIRPPFARKVIYFCTLVTQLVIIFTMPSIMRSQNYTVFRIQVWILMICYGGAFGTVAAFLTDMFGAHNIAALHGCVLTAWSLAGLIGGLGFTLNFNHLVSVAHVPIVDAYVQNMHWIVAIVAVGLVALLCVRTSPADRFARGYQNSVCGKPIVRFGHTTP</sequence>
<feature type="transmembrane region" description="Helical" evidence="1">
    <location>
        <begin position="209"/>
        <end position="231"/>
    </location>
</feature>
<feature type="transmembrane region" description="Helical" evidence="1">
    <location>
        <begin position="459"/>
        <end position="480"/>
    </location>
</feature>
<feature type="transmembrane region" description="Helical" evidence="1">
    <location>
        <begin position="145"/>
        <end position="165"/>
    </location>
</feature>
<protein>
    <recommendedName>
        <fullName evidence="4">Major facilitator superfamily (MFS) profile domain-containing protein</fullName>
    </recommendedName>
</protein>
<dbReference type="EMBL" id="VJMJ01000179">
    <property type="protein sequence ID" value="KAF0728289.1"/>
    <property type="molecule type" value="Genomic_DNA"/>
</dbReference>
<evidence type="ECO:0008006" key="4">
    <source>
        <dbReference type="Google" id="ProtNLM"/>
    </source>
</evidence>
<reference evidence="2 3" key="1">
    <citation type="submission" date="2019-07" db="EMBL/GenBank/DDBJ databases">
        <title>Genomics analysis of Aphanomyces spp. identifies a new class of oomycete effector associated with host adaptation.</title>
        <authorList>
            <person name="Gaulin E."/>
        </authorList>
    </citation>
    <scope>NUCLEOTIDE SEQUENCE [LARGE SCALE GENOMIC DNA]</scope>
    <source>
        <strain evidence="2 3">ATCC 201684</strain>
    </source>
</reference>
<dbReference type="Pfam" id="PF07690">
    <property type="entry name" value="MFS_1"/>
    <property type="match status" value="1"/>
</dbReference>
<dbReference type="Proteomes" id="UP000481153">
    <property type="component" value="Unassembled WGS sequence"/>
</dbReference>
<keyword evidence="1" id="KW-0812">Transmembrane</keyword>
<feature type="transmembrane region" description="Helical" evidence="1">
    <location>
        <begin position="120"/>
        <end position="139"/>
    </location>
</feature>
<feature type="transmembrane region" description="Helical" evidence="1">
    <location>
        <begin position="51"/>
        <end position="70"/>
    </location>
</feature>
<dbReference type="SUPFAM" id="SSF103473">
    <property type="entry name" value="MFS general substrate transporter"/>
    <property type="match status" value="1"/>
</dbReference>
<feature type="transmembrane region" description="Helical" evidence="1">
    <location>
        <begin position="90"/>
        <end position="108"/>
    </location>
</feature>
<dbReference type="PANTHER" id="PTHR11360:SF317">
    <property type="entry name" value="MAJOR FACILITATOR SUPERFAMILY (MFS) PROFILE DOMAIN-CONTAINING PROTEIN-RELATED"/>
    <property type="match status" value="1"/>
</dbReference>
<organism evidence="2 3">
    <name type="scientific">Aphanomyces euteiches</name>
    <dbReference type="NCBI Taxonomy" id="100861"/>
    <lineage>
        <taxon>Eukaryota</taxon>
        <taxon>Sar</taxon>
        <taxon>Stramenopiles</taxon>
        <taxon>Oomycota</taxon>
        <taxon>Saprolegniomycetes</taxon>
        <taxon>Saprolegniales</taxon>
        <taxon>Verrucalvaceae</taxon>
        <taxon>Aphanomyces</taxon>
    </lineage>
</organism>
<feature type="transmembrane region" description="Helical" evidence="1">
    <location>
        <begin position="500"/>
        <end position="518"/>
    </location>
</feature>
<keyword evidence="3" id="KW-1185">Reference proteome</keyword>
<gene>
    <name evidence="2" type="ORF">Ae201684_013840</name>
</gene>
<comment type="caution">
    <text evidence="2">The sequence shown here is derived from an EMBL/GenBank/DDBJ whole genome shotgun (WGS) entry which is preliminary data.</text>
</comment>
<evidence type="ECO:0000313" key="3">
    <source>
        <dbReference type="Proteomes" id="UP000481153"/>
    </source>
</evidence>
<keyword evidence="1" id="KW-0472">Membrane</keyword>
<proteinExistence type="predicted"/>
<dbReference type="InterPro" id="IPR011701">
    <property type="entry name" value="MFS"/>
</dbReference>
<evidence type="ECO:0000313" key="2">
    <source>
        <dbReference type="EMBL" id="KAF0728289.1"/>
    </source>
</evidence>
<dbReference type="AlphaFoldDB" id="A0A6G0WLV1"/>
<dbReference type="InterPro" id="IPR050327">
    <property type="entry name" value="Proton-linked_MCT"/>
</dbReference>
<feature type="transmembrane region" description="Helical" evidence="1">
    <location>
        <begin position="396"/>
        <end position="417"/>
    </location>
</feature>
<feature type="transmembrane region" description="Helical" evidence="1">
    <location>
        <begin position="177"/>
        <end position="197"/>
    </location>
</feature>
<feature type="transmembrane region" description="Helical" evidence="1">
    <location>
        <begin position="317"/>
        <end position="340"/>
    </location>
</feature>
<dbReference type="Gene3D" id="1.20.1250.20">
    <property type="entry name" value="MFS general substrate transporter like domains"/>
    <property type="match status" value="2"/>
</dbReference>
<accession>A0A6G0WLV1</accession>
<dbReference type="InterPro" id="IPR036259">
    <property type="entry name" value="MFS_trans_sf"/>
</dbReference>
<evidence type="ECO:0000256" key="1">
    <source>
        <dbReference type="SAM" id="Phobius"/>
    </source>
</evidence>